<sequence length="184" mass="19115">MLGGVRTGKTILHDTCLERLLALKQQQSRRVGEQRQNRGWDGGTVGQVRAEEVGLDRGAVTDSEALEGLGHGTVADSGTLEDLGCGAVADTGTLKDLGRGAVANSGTLEDLGHGAVVDNITQENLGRGTLEQKSTMVDSEEPGAMAGQTEQAKQGAMAGHAEQTGAKIPTVEQMTSISEQRVHG</sequence>
<reference evidence="2 3" key="1">
    <citation type="submission" date="2024-05" db="EMBL/GenBank/DDBJ databases">
        <title>Genome sequencing and assembly of Indian major carp, Cirrhinus mrigala (Hamilton, 1822).</title>
        <authorList>
            <person name="Mohindra V."/>
            <person name="Chowdhury L.M."/>
            <person name="Lal K."/>
            <person name="Jena J.K."/>
        </authorList>
    </citation>
    <scope>NUCLEOTIDE SEQUENCE [LARGE SCALE GENOMIC DNA]</scope>
    <source>
        <strain evidence="2">CM1030</strain>
        <tissue evidence="2">Blood</tissue>
    </source>
</reference>
<evidence type="ECO:0000313" key="2">
    <source>
        <dbReference type="EMBL" id="KAL0150424.1"/>
    </source>
</evidence>
<dbReference type="EMBL" id="JAMKFB020000295">
    <property type="protein sequence ID" value="KAL0150424.1"/>
    <property type="molecule type" value="Genomic_DNA"/>
</dbReference>
<gene>
    <name evidence="2" type="ORF">M9458_054241</name>
</gene>
<dbReference type="Proteomes" id="UP001529510">
    <property type="component" value="Unassembled WGS sequence"/>
</dbReference>
<feature type="compositionally biased region" description="Polar residues" evidence="1">
    <location>
        <begin position="172"/>
        <end position="184"/>
    </location>
</feature>
<name>A0ABD0MKM6_CIRMR</name>
<evidence type="ECO:0000313" key="3">
    <source>
        <dbReference type="Proteomes" id="UP001529510"/>
    </source>
</evidence>
<proteinExistence type="predicted"/>
<evidence type="ECO:0000256" key="1">
    <source>
        <dbReference type="SAM" id="MobiDB-lite"/>
    </source>
</evidence>
<feature type="region of interest" description="Disordered" evidence="1">
    <location>
        <begin position="142"/>
        <end position="184"/>
    </location>
</feature>
<protein>
    <submittedName>
        <fullName evidence="2">Uncharacterized protein</fullName>
    </submittedName>
</protein>
<dbReference type="AlphaFoldDB" id="A0ABD0MKM6"/>
<accession>A0ABD0MKM6</accession>
<comment type="caution">
    <text evidence="2">The sequence shown here is derived from an EMBL/GenBank/DDBJ whole genome shotgun (WGS) entry which is preliminary data.</text>
</comment>
<organism evidence="2 3">
    <name type="scientific">Cirrhinus mrigala</name>
    <name type="common">Mrigala</name>
    <dbReference type="NCBI Taxonomy" id="683832"/>
    <lineage>
        <taxon>Eukaryota</taxon>
        <taxon>Metazoa</taxon>
        <taxon>Chordata</taxon>
        <taxon>Craniata</taxon>
        <taxon>Vertebrata</taxon>
        <taxon>Euteleostomi</taxon>
        <taxon>Actinopterygii</taxon>
        <taxon>Neopterygii</taxon>
        <taxon>Teleostei</taxon>
        <taxon>Ostariophysi</taxon>
        <taxon>Cypriniformes</taxon>
        <taxon>Cyprinidae</taxon>
        <taxon>Labeoninae</taxon>
        <taxon>Labeonini</taxon>
        <taxon>Cirrhinus</taxon>
    </lineage>
</organism>
<keyword evidence="3" id="KW-1185">Reference proteome</keyword>